<dbReference type="EMBL" id="JACBZP010000001">
    <property type="protein sequence ID" value="NYI65968.1"/>
    <property type="molecule type" value="Genomic_DNA"/>
</dbReference>
<dbReference type="PANTHER" id="PTHR42917:SF2">
    <property type="entry name" value="2,4-DIENOYL-COA REDUCTASE [(2E)-ENOYL-COA-PRODUCING]"/>
    <property type="match status" value="1"/>
</dbReference>
<evidence type="ECO:0000313" key="13">
    <source>
        <dbReference type="Proteomes" id="UP000539111"/>
    </source>
</evidence>
<dbReference type="RefSeq" id="WP_179425032.1">
    <property type="nucleotide sequence ID" value="NZ_JACBZP010000001.1"/>
</dbReference>
<dbReference type="PRINTS" id="PR00411">
    <property type="entry name" value="PNDRDTASEI"/>
</dbReference>
<keyword evidence="13" id="KW-1185">Reference proteome</keyword>
<dbReference type="InterPro" id="IPR001155">
    <property type="entry name" value="OxRdtase_FMN_N"/>
</dbReference>
<dbReference type="InterPro" id="IPR023753">
    <property type="entry name" value="FAD/NAD-binding_dom"/>
</dbReference>
<dbReference type="GO" id="GO:0046872">
    <property type="term" value="F:metal ion binding"/>
    <property type="evidence" value="ECO:0007669"/>
    <property type="project" value="UniProtKB-KW"/>
</dbReference>
<evidence type="ECO:0000256" key="9">
    <source>
        <dbReference type="ARBA" id="ARBA00023014"/>
    </source>
</evidence>
<dbReference type="Pfam" id="PF00724">
    <property type="entry name" value="Oxidored_FMN"/>
    <property type="match status" value="1"/>
</dbReference>
<comment type="cofactor">
    <cofactor evidence="1">
        <name>FMN</name>
        <dbReference type="ChEBI" id="CHEBI:58210"/>
    </cofactor>
</comment>
<dbReference type="AlphaFoldDB" id="A0A7Z0AAA2"/>
<dbReference type="GO" id="GO:0008670">
    <property type="term" value="F:2,4-dienoyl-CoA reductase (NADPH) activity"/>
    <property type="evidence" value="ECO:0007669"/>
    <property type="project" value="UniProtKB-EC"/>
</dbReference>
<keyword evidence="5" id="KW-0288">FMN</keyword>
<dbReference type="SUPFAM" id="SSF51971">
    <property type="entry name" value="Nucleotide-binding domain"/>
    <property type="match status" value="1"/>
</dbReference>
<evidence type="ECO:0000259" key="10">
    <source>
        <dbReference type="Pfam" id="PF00724"/>
    </source>
</evidence>
<sequence length="680" mass="71336">MPRWSEPARIGALELKHRILMGSMHMNLETVGDGSDLAAFYVERVRGGADLIVTGGIAVNRVGAGGRGYAILTEPDDVRRLRRVARDVHAAGGTIALQLFHAGRYAFESAFGMTPVAPSAVYSGFSRCEPEAMSDEQIRQTIDDFAAGARFAVEAGFDAVEIMASEGYLLNQFASPVTNLRDDEWGGDAGRRARFPSEVVRAVRRAVDVPVIARTSGADLMKGSSTADEHDALAVELVRAGADAVNVGIGWHESRTPTVQGLVPHGMWIEVAARLRGAVRAAGFDVPVIGSNRINSMTQAEEVLAAGRVDLVSMARPFLADPAIVAKAGRPDFVNTCIGCNEACIDRSIGDAAVSCLVNPRAGRELRFPLPDPPAASSTVRASTRRFAVVGAGPAGMQAALTLAQAGHAVDLFDAESRIGGQFRLACRVPGKEDFGETIRYFENELPRLGVAIRLGRRVTAADLAGYEHVVVATGVEPRAVDLPGADLPHVLNYHQAFDALDTVGRRVAVIGAGGIAVDLSELLACPDAAGIDDEAARERFARSHGLTESGGRAPSARQVTIMRRSGRIGAGIGPSTRWAVVASIRSAGVQTLTDVAYRRITDDGVWIAESGTGVDDGSERLIPADTVVIAAGQEPSTTLAAELAGGGIPHTVIGGARDASGLNAVRAFDDALQAATALA</sequence>
<keyword evidence="9" id="KW-0411">Iron-sulfur</keyword>
<evidence type="ECO:0000259" key="11">
    <source>
        <dbReference type="Pfam" id="PF07992"/>
    </source>
</evidence>
<evidence type="ECO:0000313" key="12">
    <source>
        <dbReference type="EMBL" id="NYI65968.1"/>
    </source>
</evidence>
<reference evidence="12 13" key="1">
    <citation type="submission" date="2020-07" db="EMBL/GenBank/DDBJ databases">
        <title>Sequencing the genomes of 1000 actinobacteria strains.</title>
        <authorList>
            <person name="Klenk H.-P."/>
        </authorList>
    </citation>
    <scope>NUCLEOTIDE SEQUENCE [LARGE SCALE GENOMIC DNA]</scope>
    <source>
        <strain evidence="12 13">DSM 26341</strain>
    </source>
</reference>
<dbReference type="GO" id="GO:0010181">
    <property type="term" value="F:FMN binding"/>
    <property type="evidence" value="ECO:0007669"/>
    <property type="project" value="InterPro"/>
</dbReference>
<dbReference type="SUPFAM" id="SSF51395">
    <property type="entry name" value="FMN-linked oxidoreductases"/>
    <property type="match status" value="1"/>
</dbReference>
<feature type="domain" description="FAD/NAD(P)-binding" evidence="11">
    <location>
        <begin position="387"/>
        <end position="643"/>
    </location>
</feature>
<evidence type="ECO:0000256" key="5">
    <source>
        <dbReference type="ARBA" id="ARBA00022643"/>
    </source>
</evidence>
<organism evidence="12 13">
    <name type="scientific">Spelaeicoccus albus</name>
    <dbReference type="NCBI Taxonomy" id="1280376"/>
    <lineage>
        <taxon>Bacteria</taxon>
        <taxon>Bacillati</taxon>
        <taxon>Actinomycetota</taxon>
        <taxon>Actinomycetes</taxon>
        <taxon>Micrococcales</taxon>
        <taxon>Brevibacteriaceae</taxon>
        <taxon>Spelaeicoccus</taxon>
    </lineage>
</organism>
<evidence type="ECO:0000256" key="7">
    <source>
        <dbReference type="ARBA" id="ARBA00023002"/>
    </source>
</evidence>
<comment type="similarity">
    <text evidence="3">In the N-terminal section; belongs to the NADH:flavin oxidoreductase/NADH oxidase family.</text>
</comment>
<dbReference type="EC" id="1.3.1.34" evidence="12"/>
<proteinExistence type="inferred from homology"/>
<evidence type="ECO:0000256" key="6">
    <source>
        <dbReference type="ARBA" id="ARBA00022723"/>
    </source>
</evidence>
<evidence type="ECO:0000256" key="2">
    <source>
        <dbReference type="ARBA" id="ARBA00001966"/>
    </source>
</evidence>
<dbReference type="Proteomes" id="UP000539111">
    <property type="component" value="Unassembled WGS sequence"/>
</dbReference>
<dbReference type="Gene3D" id="3.40.50.720">
    <property type="entry name" value="NAD(P)-binding Rossmann-like Domain"/>
    <property type="match status" value="1"/>
</dbReference>
<evidence type="ECO:0000256" key="4">
    <source>
        <dbReference type="ARBA" id="ARBA00022630"/>
    </source>
</evidence>
<protein>
    <submittedName>
        <fullName evidence="12">2,4-dienoyl-CoA reductase (NADPH2)</fullName>
        <ecNumber evidence="12">1.3.1.34</ecNumber>
    </submittedName>
</protein>
<dbReference type="Pfam" id="PF07992">
    <property type="entry name" value="Pyr_redox_2"/>
    <property type="match status" value="1"/>
</dbReference>
<name>A0A7Z0AAA2_9MICO</name>
<comment type="cofactor">
    <cofactor evidence="2">
        <name>[4Fe-4S] cluster</name>
        <dbReference type="ChEBI" id="CHEBI:49883"/>
    </cofactor>
</comment>
<dbReference type="Gene3D" id="3.50.50.60">
    <property type="entry name" value="FAD/NAD(P)-binding domain"/>
    <property type="match status" value="1"/>
</dbReference>
<gene>
    <name evidence="12" type="ORF">BJY26_000274</name>
</gene>
<dbReference type="Gene3D" id="3.20.20.70">
    <property type="entry name" value="Aldolase class I"/>
    <property type="match status" value="1"/>
</dbReference>
<dbReference type="SUPFAM" id="SSF51905">
    <property type="entry name" value="FAD/NAD(P)-binding domain"/>
    <property type="match status" value="1"/>
</dbReference>
<evidence type="ECO:0000256" key="8">
    <source>
        <dbReference type="ARBA" id="ARBA00023004"/>
    </source>
</evidence>
<dbReference type="PRINTS" id="PR00368">
    <property type="entry name" value="FADPNR"/>
</dbReference>
<accession>A0A7Z0AAA2</accession>
<dbReference type="PANTHER" id="PTHR42917">
    <property type="entry name" value="2,4-DIENOYL-COA REDUCTASE"/>
    <property type="match status" value="1"/>
</dbReference>
<comment type="caution">
    <text evidence="12">The sequence shown here is derived from an EMBL/GenBank/DDBJ whole genome shotgun (WGS) entry which is preliminary data.</text>
</comment>
<evidence type="ECO:0000256" key="1">
    <source>
        <dbReference type="ARBA" id="ARBA00001917"/>
    </source>
</evidence>
<dbReference type="InterPro" id="IPR036188">
    <property type="entry name" value="FAD/NAD-bd_sf"/>
</dbReference>
<dbReference type="InterPro" id="IPR051793">
    <property type="entry name" value="NADH:flavin_oxidoreductase"/>
</dbReference>
<keyword evidence="7 12" id="KW-0560">Oxidoreductase</keyword>
<dbReference type="GO" id="GO:0051536">
    <property type="term" value="F:iron-sulfur cluster binding"/>
    <property type="evidence" value="ECO:0007669"/>
    <property type="project" value="UniProtKB-KW"/>
</dbReference>
<feature type="domain" description="NADH:flavin oxidoreductase/NADH oxidase N-terminal" evidence="10">
    <location>
        <begin position="6"/>
        <end position="328"/>
    </location>
</feature>
<dbReference type="InterPro" id="IPR013785">
    <property type="entry name" value="Aldolase_TIM"/>
</dbReference>
<keyword evidence="6" id="KW-0479">Metal-binding</keyword>
<keyword evidence="8" id="KW-0408">Iron</keyword>
<keyword evidence="4" id="KW-0285">Flavoprotein</keyword>
<evidence type="ECO:0000256" key="3">
    <source>
        <dbReference type="ARBA" id="ARBA00011048"/>
    </source>
</evidence>